<dbReference type="EMBL" id="LN736372">
    <property type="protein sequence ID" value="CEP64764.1"/>
    <property type="molecule type" value="Genomic_DNA"/>
</dbReference>
<keyword evidence="3" id="KW-1185">Reference proteome</keyword>
<dbReference type="InterPro" id="IPR014756">
    <property type="entry name" value="Ig_E-set"/>
</dbReference>
<proteinExistence type="predicted"/>
<accession>A0A0C7MXN0</accession>
<feature type="compositionally biased region" description="Polar residues" evidence="1">
    <location>
        <begin position="186"/>
        <end position="205"/>
    </location>
</feature>
<dbReference type="RefSeq" id="XP_022630968.1">
    <property type="nucleotide sequence ID" value="XM_022773321.1"/>
</dbReference>
<dbReference type="AlphaFoldDB" id="A0A0C7MXN0"/>
<dbReference type="Gene3D" id="2.60.40.10">
    <property type="entry name" value="Immunoglobulins"/>
    <property type="match status" value="1"/>
</dbReference>
<organism evidence="2 3">
    <name type="scientific">Lachancea lanzarotensis</name>
    <dbReference type="NCBI Taxonomy" id="1245769"/>
    <lineage>
        <taxon>Eukaryota</taxon>
        <taxon>Fungi</taxon>
        <taxon>Dikarya</taxon>
        <taxon>Ascomycota</taxon>
        <taxon>Saccharomycotina</taxon>
        <taxon>Saccharomycetes</taxon>
        <taxon>Saccharomycetales</taxon>
        <taxon>Saccharomycetaceae</taxon>
        <taxon>Lachancea</taxon>
    </lineage>
</organism>
<evidence type="ECO:0000313" key="2">
    <source>
        <dbReference type="EMBL" id="CEP64764.1"/>
    </source>
</evidence>
<evidence type="ECO:0000313" key="3">
    <source>
        <dbReference type="Proteomes" id="UP000054304"/>
    </source>
</evidence>
<dbReference type="OrthoDB" id="5873279at2759"/>
<dbReference type="InterPro" id="IPR013783">
    <property type="entry name" value="Ig-like_fold"/>
</dbReference>
<dbReference type="Proteomes" id="UP000054304">
    <property type="component" value="Unassembled WGS sequence"/>
</dbReference>
<reference evidence="2 3" key="1">
    <citation type="submission" date="2014-12" db="EMBL/GenBank/DDBJ databases">
        <authorList>
            <person name="Neuveglise Cecile"/>
        </authorList>
    </citation>
    <scope>NUCLEOTIDE SEQUENCE [LARGE SCALE GENOMIC DNA]</scope>
    <source>
        <strain evidence="2 3">CBS 12615</strain>
    </source>
</reference>
<gene>
    <name evidence="2" type="ORF">LALA0_S13e02476g</name>
</gene>
<protein>
    <submittedName>
        <fullName evidence="2">LALA0S13e02476g1_1</fullName>
    </submittedName>
</protein>
<feature type="compositionally biased region" description="Basic and acidic residues" evidence="1">
    <location>
        <begin position="176"/>
        <end position="185"/>
    </location>
</feature>
<dbReference type="STRING" id="1245769.A0A0C7MXN0"/>
<name>A0A0C7MXN0_9SACH</name>
<dbReference type="GeneID" id="34688330"/>
<sequence>MSIIVFKHHSTGPISISVAGNFTKWEIEPMVFNDTEKQWEYEIDEKALQDCPHRNGKTHTFFKFVDANGTWFTDDNFAKEIDEHGNENNALYLPVAPVAGTSVLANREPQQQQDAERVDNFNDGEHEEETERIETPISPNPTPAIPLPGNFDVGTSMPVAQHEESPVLINESDLEEQFHETEDQGTRSVVRNNQADSSLDASANKNPKEYKNFLNSIILFFRSLFYRWFSVDKRSG</sequence>
<dbReference type="SUPFAM" id="SSF81296">
    <property type="entry name" value="E set domains"/>
    <property type="match status" value="1"/>
</dbReference>
<feature type="region of interest" description="Disordered" evidence="1">
    <location>
        <begin position="176"/>
        <end position="206"/>
    </location>
</feature>
<dbReference type="HOGENOM" id="CLU_079707_0_0_1"/>
<dbReference type="CDD" id="cd02859">
    <property type="entry name" value="E_set_AMPKbeta_like_N"/>
    <property type="match status" value="1"/>
</dbReference>
<evidence type="ECO:0000256" key="1">
    <source>
        <dbReference type="SAM" id="MobiDB-lite"/>
    </source>
</evidence>